<comment type="catalytic activity">
    <reaction evidence="5 8">
        <text>L-proline + NADP(+) = (S)-1-pyrroline-5-carboxylate + NADPH + 2 H(+)</text>
        <dbReference type="Rhea" id="RHEA:14109"/>
        <dbReference type="ChEBI" id="CHEBI:15378"/>
        <dbReference type="ChEBI" id="CHEBI:17388"/>
        <dbReference type="ChEBI" id="CHEBI:57783"/>
        <dbReference type="ChEBI" id="CHEBI:58349"/>
        <dbReference type="ChEBI" id="CHEBI:60039"/>
        <dbReference type="EC" id="1.5.1.2"/>
    </reaction>
</comment>
<evidence type="ECO:0000256" key="6">
    <source>
        <dbReference type="NCBIfam" id="TIGR00112"/>
    </source>
</evidence>
<dbReference type="GO" id="GO:0005737">
    <property type="term" value="C:cytoplasm"/>
    <property type="evidence" value="ECO:0007669"/>
    <property type="project" value="UniProtKB-SubCell"/>
</dbReference>
<dbReference type="InterPro" id="IPR028939">
    <property type="entry name" value="P5C_Rdtase_cat_N"/>
</dbReference>
<keyword evidence="2 5" id="KW-0521">NADP</keyword>
<evidence type="ECO:0000256" key="7">
    <source>
        <dbReference type="PIRSR" id="PIRSR000193-1"/>
    </source>
</evidence>
<dbReference type="Proteomes" id="UP000277858">
    <property type="component" value="Chromosome"/>
</dbReference>
<dbReference type="UniPathway" id="UPA00098">
    <property type="reaction ID" value="UER00361"/>
</dbReference>
<keyword evidence="5 8" id="KW-0641">Proline biosynthesis</keyword>
<evidence type="ECO:0000256" key="5">
    <source>
        <dbReference type="HAMAP-Rule" id="MF_01925"/>
    </source>
</evidence>
<evidence type="ECO:0000256" key="8">
    <source>
        <dbReference type="RuleBase" id="RU003903"/>
    </source>
</evidence>
<dbReference type="RefSeq" id="WP_028702145.1">
    <property type="nucleotide sequence ID" value="NZ_CP040635.1"/>
</dbReference>
<keyword evidence="5" id="KW-0963">Cytoplasm</keyword>
<keyword evidence="3 5" id="KW-0560">Oxidoreductase</keyword>
<comment type="catalytic activity">
    <reaction evidence="5">
        <text>L-proline + NAD(+) = (S)-1-pyrroline-5-carboxylate + NADH + 2 H(+)</text>
        <dbReference type="Rhea" id="RHEA:14105"/>
        <dbReference type="ChEBI" id="CHEBI:15378"/>
        <dbReference type="ChEBI" id="CHEBI:17388"/>
        <dbReference type="ChEBI" id="CHEBI:57540"/>
        <dbReference type="ChEBI" id="CHEBI:57945"/>
        <dbReference type="ChEBI" id="CHEBI:60039"/>
        <dbReference type="EC" id="1.5.1.2"/>
    </reaction>
</comment>
<dbReference type="Pfam" id="PF03807">
    <property type="entry name" value="F420_oxidored"/>
    <property type="match status" value="1"/>
</dbReference>
<dbReference type="AlphaFoldDB" id="A0A3S4US04"/>
<dbReference type="PIRSF" id="PIRSF000193">
    <property type="entry name" value="Pyrrol-5-carb_rd"/>
    <property type="match status" value="1"/>
</dbReference>
<dbReference type="PANTHER" id="PTHR11645:SF0">
    <property type="entry name" value="PYRROLINE-5-CARBOXYLATE REDUCTASE 3"/>
    <property type="match status" value="1"/>
</dbReference>
<dbReference type="PROSITE" id="PS00521">
    <property type="entry name" value="P5CR"/>
    <property type="match status" value="1"/>
</dbReference>
<accession>A0A3S4US04</accession>
<gene>
    <name evidence="9" type="primary">proC_2</name>
    <name evidence="5" type="synonym">proC</name>
    <name evidence="9" type="ORF">NCTC13652_02037</name>
</gene>
<comment type="subcellular location">
    <subcellularLocation>
        <location evidence="5">Cytoplasm</location>
    </subcellularLocation>
</comment>
<dbReference type="Gene3D" id="3.40.50.720">
    <property type="entry name" value="NAD(P)-binding Rossmann-like Domain"/>
    <property type="match status" value="1"/>
</dbReference>
<sequence>MNPQIAVLGCGTMAGAIVSGLLAAGTDPSRIVATARSSATRQRVAETLGVAALTDNRKAVRGADIVLIGVKPAMAAAVASEIAEDLDPQVVVISIAAGVTTQTLQAALAPSGGRPVVRVMPNTPVKVGRGTFIVSPAAGAEQAGEQVIALLDPLGTVVEVPEKLHDAATAISGSGPAYVFLVAEAMIDAGVAMGVPRAQATELTVATLAGSAELMASSGEHPAVLRGAVTSPGGTTAAALDQLESHGLRTAFARALEACRDKAARLS</sequence>
<dbReference type="SUPFAM" id="SSF51735">
    <property type="entry name" value="NAD(P)-binding Rossmann-fold domains"/>
    <property type="match status" value="1"/>
</dbReference>
<feature type="binding site" evidence="7">
    <location>
        <position position="56"/>
    </location>
    <ligand>
        <name>NADPH</name>
        <dbReference type="ChEBI" id="CHEBI:57783"/>
    </ligand>
</feature>
<dbReference type="SUPFAM" id="SSF48179">
    <property type="entry name" value="6-phosphogluconate dehydrogenase C-terminal domain-like"/>
    <property type="match status" value="1"/>
</dbReference>
<dbReference type="FunFam" id="1.10.3730.10:FF:000001">
    <property type="entry name" value="Pyrroline-5-carboxylate reductase"/>
    <property type="match status" value="1"/>
</dbReference>
<dbReference type="InterPro" id="IPR029036">
    <property type="entry name" value="P5CR_dimer"/>
</dbReference>
<comment type="pathway">
    <text evidence="5 8">Amino-acid biosynthesis; L-proline biosynthesis; L-proline from L-glutamate 5-semialdehyde: step 1/1.</text>
</comment>
<dbReference type="GO" id="GO:0055129">
    <property type="term" value="P:L-proline biosynthetic process"/>
    <property type="evidence" value="ECO:0007669"/>
    <property type="project" value="UniProtKB-UniRule"/>
</dbReference>
<dbReference type="InterPro" id="IPR008927">
    <property type="entry name" value="6-PGluconate_DH-like_C_sf"/>
</dbReference>
<keyword evidence="10" id="KW-1185">Reference proteome</keyword>
<dbReference type="Gene3D" id="1.10.3730.10">
    <property type="entry name" value="ProC C-terminal domain-like"/>
    <property type="match status" value="1"/>
</dbReference>
<dbReference type="OrthoDB" id="9805754at2"/>
<dbReference type="Pfam" id="PF14748">
    <property type="entry name" value="P5CR_dimer"/>
    <property type="match status" value="1"/>
</dbReference>
<dbReference type="InterPro" id="IPR036291">
    <property type="entry name" value="NAD(P)-bd_dom_sf"/>
</dbReference>
<dbReference type="EMBL" id="LR134473">
    <property type="protein sequence ID" value="VEI03823.1"/>
    <property type="molecule type" value="Genomic_DNA"/>
</dbReference>
<organism evidence="9 10">
    <name type="scientific">Acidipropionibacterium jensenii</name>
    <dbReference type="NCBI Taxonomy" id="1749"/>
    <lineage>
        <taxon>Bacteria</taxon>
        <taxon>Bacillati</taxon>
        <taxon>Actinomycetota</taxon>
        <taxon>Actinomycetes</taxon>
        <taxon>Propionibacteriales</taxon>
        <taxon>Propionibacteriaceae</taxon>
        <taxon>Acidipropionibacterium</taxon>
    </lineage>
</organism>
<proteinExistence type="inferred from homology"/>
<protein>
    <recommendedName>
        <fullName evidence="5 6">Pyrroline-5-carboxylate reductase</fullName>
        <shortName evidence="5">P5C reductase</shortName>
        <shortName evidence="5">P5CR</shortName>
        <ecNumber evidence="5 6">1.5.1.2</ecNumber>
    </recommendedName>
    <alternativeName>
        <fullName evidence="5">PCA reductase</fullName>
    </alternativeName>
</protein>
<reference evidence="9 10" key="1">
    <citation type="submission" date="2018-12" db="EMBL/GenBank/DDBJ databases">
        <authorList>
            <consortium name="Pathogen Informatics"/>
        </authorList>
    </citation>
    <scope>NUCLEOTIDE SEQUENCE [LARGE SCALE GENOMIC DNA]</scope>
    <source>
        <strain evidence="9 10">NCTC13652</strain>
    </source>
</reference>
<dbReference type="GO" id="GO:0004735">
    <property type="term" value="F:pyrroline-5-carboxylate reductase activity"/>
    <property type="evidence" value="ECO:0007669"/>
    <property type="project" value="UniProtKB-UniRule"/>
</dbReference>
<dbReference type="InterPro" id="IPR000304">
    <property type="entry name" value="Pyrroline-COOH_reductase"/>
</dbReference>
<comment type="function">
    <text evidence="4 5">Catalyzes the reduction of 1-pyrroline-5-carboxylate (PCA) to L-proline.</text>
</comment>
<comment type="similarity">
    <text evidence="1 5 8">Belongs to the pyrroline-5-carboxylate reductase family.</text>
</comment>
<dbReference type="PANTHER" id="PTHR11645">
    <property type="entry name" value="PYRROLINE-5-CARBOXYLATE REDUCTASE"/>
    <property type="match status" value="1"/>
</dbReference>
<evidence type="ECO:0000313" key="9">
    <source>
        <dbReference type="EMBL" id="VEI03823.1"/>
    </source>
</evidence>
<evidence type="ECO:0000256" key="2">
    <source>
        <dbReference type="ARBA" id="ARBA00022857"/>
    </source>
</evidence>
<evidence type="ECO:0000256" key="3">
    <source>
        <dbReference type="ARBA" id="ARBA00023002"/>
    </source>
</evidence>
<feature type="binding site" evidence="7">
    <location>
        <begin position="8"/>
        <end position="13"/>
    </location>
    <ligand>
        <name>NADP(+)</name>
        <dbReference type="ChEBI" id="CHEBI:58349"/>
    </ligand>
</feature>
<dbReference type="NCBIfam" id="TIGR00112">
    <property type="entry name" value="proC"/>
    <property type="match status" value="1"/>
</dbReference>
<evidence type="ECO:0000256" key="4">
    <source>
        <dbReference type="ARBA" id="ARBA00058118"/>
    </source>
</evidence>
<dbReference type="GeneID" id="82884789"/>
<evidence type="ECO:0000313" key="10">
    <source>
        <dbReference type="Proteomes" id="UP000277858"/>
    </source>
</evidence>
<dbReference type="InterPro" id="IPR053790">
    <property type="entry name" value="P5CR-like_CS"/>
</dbReference>
<name>A0A3S4US04_9ACTN</name>
<dbReference type="EC" id="1.5.1.2" evidence="5 6"/>
<keyword evidence="5 8" id="KW-0028">Amino-acid biosynthesis</keyword>
<dbReference type="STRING" id="1122997.GCA_000425285_00285"/>
<evidence type="ECO:0000256" key="1">
    <source>
        <dbReference type="ARBA" id="ARBA00005525"/>
    </source>
</evidence>
<dbReference type="HAMAP" id="MF_01925">
    <property type="entry name" value="P5C_reductase"/>
    <property type="match status" value="1"/>
</dbReference>